<dbReference type="Pfam" id="PF09285">
    <property type="entry name" value="Elong-fact-P_C"/>
    <property type="match status" value="1"/>
</dbReference>
<dbReference type="SUPFAM" id="SSF50249">
    <property type="entry name" value="Nucleic acid-binding proteins"/>
    <property type="match status" value="2"/>
</dbReference>
<dbReference type="EMBL" id="DTDR01000053">
    <property type="protein sequence ID" value="HGK63323.1"/>
    <property type="molecule type" value="Genomic_DNA"/>
</dbReference>
<dbReference type="PANTHER" id="PTHR30053">
    <property type="entry name" value="ELONGATION FACTOR P"/>
    <property type="match status" value="1"/>
</dbReference>
<comment type="function">
    <text evidence="7">Involved in peptide bond synthesis. Stimulates efficient translation and peptide-bond synthesis on native or reconstituted 70S ribosomes in vitro. Probably functions indirectly by altering the affinity of the ribosome for aminoacyl-tRNA, thus increasing their reactivity as acceptors for peptidyl transferase.</text>
</comment>
<keyword evidence="4 7" id="KW-0963">Cytoplasm</keyword>
<dbReference type="CDD" id="cd05794">
    <property type="entry name" value="S1_EF-P_repeat_2"/>
    <property type="match status" value="1"/>
</dbReference>
<dbReference type="PANTHER" id="PTHR30053:SF14">
    <property type="entry name" value="TRANSLATION ELONGATION FACTOR KOW-LIKE DOMAIN-CONTAINING PROTEIN"/>
    <property type="match status" value="1"/>
</dbReference>
<evidence type="ECO:0000256" key="3">
    <source>
        <dbReference type="ARBA" id="ARBA00009479"/>
    </source>
</evidence>
<comment type="caution">
    <text evidence="10">The sequence shown here is derived from an EMBL/GenBank/DDBJ whole genome shotgun (WGS) entry which is preliminary data.</text>
</comment>
<evidence type="ECO:0000256" key="4">
    <source>
        <dbReference type="ARBA" id="ARBA00022490"/>
    </source>
</evidence>
<proteinExistence type="inferred from homology"/>
<protein>
    <recommendedName>
        <fullName evidence="7">Elongation factor P</fullName>
        <shortName evidence="7">EF-P</shortName>
    </recommendedName>
</protein>
<organism evidence="10">
    <name type="scientific">candidate division WOR-3 bacterium</name>
    <dbReference type="NCBI Taxonomy" id="2052148"/>
    <lineage>
        <taxon>Bacteria</taxon>
        <taxon>Bacteria division WOR-3</taxon>
    </lineage>
</organism>
<evidence type="ECO:0000256" key="6">
    <source>
        <dbReference type="ARBA" id="ARBA00022917"/>
    </source>
</evidence>
<feature type="domain" description="Elongation factor P C-terminal" evidence="8">
    <location>
        <begin position="130"/>
        <end position="184"/>
    </location>
</feature>
<dbReference type="CDD" id="cd04470">
    <property type="entry name" value="S1_EF-P_repeat_1"/>
    <property type="match status" value="1"/>
</dbReference>
<dbReference type="InterPro" id="IPR001059">
    <property type="entry name" value="Transl_elong_P/YeiP_cen"/>
</dbReference>
<dbReference type="UniPathway" id="UPA00345"/>
<dbReference type="NCBIfam" id="NF001810">
    <property type="entry name" value="PRK00529.1"/>
    <property type="match status" value="1"/>
</dbReference>
<dbReference type="AlphaFoldDB" id="A0A7V3ZUI0"/>
<dbReference type="GO" id="GO:0043043">
    <property type="term" value="P:peptide biosynthetic process"/>
    <property type="evidence" value="ECO:0007669"/>
    <property type="project" value="InterPro"/>
</dbReference>
<dbReference type="Gene3D" id="2.30.30.30">
    <property type="match status" value="1"/>
</dbReference>
<dbReference type="SMART" id="SM01185">
    <property type="entry name" value="EFP"/>
    <property type="match status" value="1"/>
</dbReference>
<evidence type="ECO:0000259" key="8">
    <source>
        <dbReference type="SMART" id="SM00841"/>
    </source>
</evidence>
<name>A0A7V3ZUI0_UNCW3</name>
<dbReference type="FunFam" id="2.40.50.140:FF:000009">
    <property type="entry name" value="Elongation factor P"/>
    <property type="match status" value="1"/>
</dbReference>
<dbReference type="InterPro" id="IPR020599">
    <property type="entry name" value="Transl_elong_fac_P/YeiP"/>
</dbReference>
<comment type="pathway">
    <text evidence="2 7">Protein biosynthesis; polypeptide chain elongation.</text>
</comment>
<dbReference type="InterPro" id="IPR015365">
    <property type="entry name" value="Elong-fact-P_C"/>
</dbReference>
<dbReference type="InterPro" id="IPR008991">
    <property type="entry name" value="Translation_prot_SH3-like_sf"/>
</dbReference>
<evidence type="ECO:0000256" key="2">
    <source>
        <dbReference type="ARBA" id="ARBA00004815"/>
    </source>
</evidence>
<comment type="subcellular location">
    <subcellularLocation>
        <location evidence="1 7">Cytoplasm</location>
    </subcellularLocation>
</comment>
<dbReference type="SUPFAM" id="SSF50104">
    <property type="entry name" value="Translation proteins SH3-like domain"/>
    <property type="match status" value="1"/>
</dbReference>
<comment type="similarity">
    <text evidence="3 7">Belongs to the elongation factor P family.</text>
</comment>
<dbReference type="Pfam" id="PF01132">
    <property type="entry name" value="EFP"/>
    <property type="match status" value="1"/>
</dbReference>
<dbReference type="Pfam" id="PF08207">
    <property type="entry name" value="EFP_N"/>
    <property type="match status" value="1"/>
</dbReference>
<dbReference type="InterPro" id="IPR014722">
    <property type="entry name" value="Rib_uL2_dom2"/>
</dbReference>
<sequence length="186" mass="21414">MVLASEVKEGMVLKMEDGFYKVIAAEYKAGTAKFGSLVHLKLKNLQTGSFTERRFSPDEKLIDVHLEIIEMEYIYNDGENFYFMHPETYEQFPLSKNIIGEFAIFLKEGFKIKVEFHEGKPIDFIMPKTVDLRVVETGAGVKSETDAAYKIAKLENGLEIMVPQFIKINDIVRVSTETKRYLERVK</sequence>
<keyword evidence="5 7" id="KW-0251">Elongation factor</keyword>
<dbReference type="PIRSF" id="PIRSF005901">
    <property type="entry name" value="EF-P"/>
    <property type="match status" value="1"/>
</dbReference>
<dbReference type="GO" id="GO:0003746">
    <property type="term" value="F:translation elongation factor activity"/>
    <property type="evidence" value="ECO:0007669"/>
    <property type="project" value="UniProtKB-UniRule"/>
</dbReference>
<evidence type="ECO:0000256" key="7">
    <source>
        <dbReference type="HAMAP-Rule" id="MF_00141"/>
    </source>
</evidence>
<keyword evidence="6 7" id="KW-0648">Protein biosynthesis</keyword>
<reference evidence="10" key="1">
    <citation type="journal article" date="2020" name="mSystems">
        <title>Genome- and Community-Level Interaction Insights into Carbon Utilization and Element Cycling Functions of Hydrothermarchaeota in Hydrothermal Sediment.</title>
        <authorList>
            <person name="Zhou Z."/>
            <person name="Liu Y."/>
            <person name="Xu W."/>
            <person name="Pan J."/>
            <person name="Luo Z.H."/>
            <person name="Li M."/>
        </authorList>
    </citation>
    <scope>NUCLEOTIDE SEQUENCE [LARGE SCALE GENOMIC DNA]</scope>
    <source>
        <strain evidence="10">SpSt-697</strain>
    </source>
</reference>
<evidence type="ECO:0000256" key="1">
    <source>
        <dbReference type="ARBA" id="ARBA00004496"/>
    </source>
</evidence>
<dbReference type="InterPro" id="IPR011768">
    <property type="entry name" value="Transl_elongation_fac_P"/>
</dbReference>
<dbReference type="Gene3D" id="2.40.50.140">
    <property type="entry name" value="Nucleic acid-binding proteins"/>
    <property type="match status" value="2"/>
</dbReference>
<accession>A0A7V3ZUI0</accession>
<dbReference type="HAMAP" id="MF_00141">
    <property type="entry name" value="EF_P"/>
    <property type="match status" value="1"/>
</dbReference>
<dbReference type="FunFam" id="2.40.50.140:FF:000004">
    <property type="entry name" value="Elongation factor P"/>
    <property type="match status" value="1"/>
</dbReference>
<dbReference type="GO" id="GO:0005829">
    <property type="term" value="C:cytosol"/>
    <property type="evidence" value="ECO:0007669"/>
    <property type="project" value="UniProtKB-ARBA"/>
</dbReference>
<dbReference type="InterPro" id="IPR012340">
    <property type="entry name" value="NA-bd_OB-fold"/>
</dbReference>
<gene>
    <name evidence="7" type="primary">efp</name>
    <name evidence="10" type="ORF">ENU74_01805</name>
</gene>
<dbReference type="SMART" id="SM00841">
    <property type="entry name" value="Elong-fact-P_C"/>
    <property type="match status" value="1"/>
</dbReference>
<evidence type="ECO:0000256" key="5">
    <source>
        <dbReference type="ARBA" id="ARBA00022768"/>
    </source>
</evidence>
<dbReference type="InterPro" id="IPR013185">
    <property type="entry name" value="Transl_elong_KOW-like"/>
</dbReference>
<evidence type="ECO:0000313" key="10">
    <source>
        <dbReference type="EMBL" id="HGK63323.1"/>
    </source>
</evidence>
<evidence type="ECO:0000259" key="9">
    <source>
        <dbReference type="SMART" id="SM01185"/>
    </source>
</evidence>
<feature type="domain" description="Translation elongation factor P/YeiP central" evidence="9">
    <location>
        <begin position="68"/>
        <end position="122"/>
    </location>
</feature>